<dbReference type="InterPro" id="IPR025597">
    <property type="entry name" value="DUF4345"/>
</dbReference>
<accession>A0ABV0B984</accession>
<feature type="transmembrane region" description="Helical" evidence="1">
    <location>
        <begin position="102"/>
        <end position="122"/>
    </location>
</feature>
<gene>
    <name evidence="2" type="ORF">TPR58_13235</name>
</gene>
<dbReference type="Pfam" id="PF14248">
    <property type="entry name" value="DUF4345"/>
    <property type="match status" value="1"/>
</dbReference>
<comment type="caution">
    <text evidence="2">The sequence shown here is derived from an EMBL/GenBank/DDBJ whole genome shotgun (WGS) entry which is preliminary data.</text>
</comment>
<evidence type="ECO:0000313" key="3">
    <source>
        <dbReference type="Proteomes" id="UP001427805"/>
    </source>
</evidence>
<keyword evidence="1" id="KW-0812">Transmembrane</keyword>
<evidence type="ECO:0000313" key="2">
    <source>
        <dbReference type="EMBL" id="MEN3748133.1"/>
    </source>
</evidence>
<keyword evidence="1" id="KW-1133">Transmembrane helix</keyword>
<dbReference type="EMBL" id="JBDIZK010000007">
    <property type="protein sequence ID" value="MEN3748133.1"/>
    <property type="molecule type" value="Genomic_DNA"/>
</dbReference>
<reference evidence="2 3" key="1">
    <citation type="submission" date="2024-05" db="EMBL/GenBank/DDBJ databases">
        <title>Sphingomonas sp. HF-S3 16S ribosomal RNA gene Genome sequencing and assembly.</title>
        <authorList>
            <person name="Lee H."/>
        </authorList>
    </citation>
    <scope>NUCLEOTIDE SEQUENCE [LARGE SCALE GENOMIC DNA]</scope>
    <source>
        <strain evidence="2 3">HF-S3</strain>
    </source>
</reference>
<feature type="transmembrane region" description="Helical" evidence="1">
    <location>
        <begin position="79"/>
        <end position="96"/>
    </location>
</feature>
<sequence length="143" mass="15040">MSPQGERRLLQTAVAIVTLVPLSVASLSILRGAGWLAESPVPRDLDSHFRYLSGIFLALGIAYASCIPRIEATTARFRLLGLMVIAGGLARALSLVEAGPPSTGHLVGLGIELGIVPLMIAWQARVARRWHERGGPGGAISPA</sequence>
<evidence type="ECO:0000256" key="1">
    <source>
        <dbReference type="SAM" id="Phobius"/>
    </source>
</evidence>
<name>A0ABV0B984_9SPHN</name>
<keyword evidence="3" id="KW-1185">Reference proteome</keyword>
<keyword evidence="1" id="KW-0472">Membrane</keyword>
<protein>
    <submittedName>
        <fullName evidence="2">DUF4345 domain-containing protein</fullName>
    </submittedName>
</protein>
<proteinExistence type="predicted"/>
<dbReference type="RefSeq" id="WP_346247146.1">
    <property type="nucleotide sequence ID" value="NZ_JBDIZK010000007.1"/>
</dbReference>
<organism evidence="2 3">
    <name type="scientific">Sphingomonas rustica</name>
    <dbReference type="NCBI Taxonomy" id="3103142"/>
    <lineage>
        <taxon>Bacteria</taxon>
        <taxon>Pseudomonadati</taxon>
        <taxon>Pseudomonadota</taxon>
        <taxon>Alphaproteobacteria</taxon>
        <taxon>Sphingomonadales</taxon>
        <taxon>Sphingomonadaceae</taxon>
        <taxon>Sphingomonas</taxon>
    </lineage>
</organism>
<dbReference type="Proteomes" id="UP001427805">
    <property type="component" value="Unassembled WGS sequence"/>
</dbReference>
<feature type="transmembrane region" description="Helical" evidence="1">
    <location>
        <begin position="49"/>
        <end position="67"/>
    </location>
</feature>